<evidence type="ECO:0000256" key="5">
    <source>
        <dbReference type="ARBA" id="ARBA00022553"/>
    </source>
</evidence>
<keyword evidence="13 14" id="KW-0472">Membrane</keyword>
<dbReference type="SMART" id="SM00388">
    <property type="entry name" value="HisKA"/>
    <property type="match status" value="1"/>
</dbReference>
<dbReference type="InterPro" id="IPR005467">
    <property type="entry name" value="His_kinase_dom"/>
</dbReference>
<sequence length="422" mass="48385">MKNFKGILLLIVFVFLVGFASATVIIKNYFISDIDTVQINKIVKESCNSWDNLNELDKTSFTYDFIIIDNNENILYSKGNNTFNSIESTIKKHDTYIDIIKDNKQIGTAIIFTNLENDIFNLKNEISKVILFSYGILSVLLILCFYYLYKNILHPFKKLESFAHQIANGNLDAPILMDKNNVFGAFTESFDIMREELSKSKKNEYLANKSKKELVASLSHDIKTPVTSIKLISELLLVMITEDKIKNKISSIYNKADQIDYLVTDMFNVTLEELNQLKVTVTDKYSTDLKDLFLNADYYNKITLSGIPACAIKVDILRLQQVINNIINNSYKYANTKLDVDFNLDHSFFQINIKDYGQGVSADELPLLFNKFYRGKNPDVQKQDGSGLGLYISKYLMNEMDGDIYCFNENDGFKVELLIPLL</sequence>
<dbReference type="PRINTS" id="PR00344">
    <property type="entry name" value="BCTRLSENSOR"/>
</dbReference>
<comment type="subcellular location">
    <subcellularLocation>
        <location evidence="2">Cell membrane</location>
        <topology evidence="2">Multi-pass membrane protein</topology>
    </subcellularLocation>
</comment>
<evidence type="ECO:0000256" key="11">
    <source>
        <dbReference type="ARBA" id="ARBA00022989"/>
    </source>
</evidence>
<dbReference type="CDD" id="cd06225">
    <property type="entry name" value="HAMP"/>
    <property type="match status" value="1"/>
</dbReference>
<dbReference type="InterPro" id="IPR050398">
    <property type="entry name" value="HssS/ArlS-like"/>
</dbReference>
<dbReference type="SUPFAM" id="SSF47384">
    <property type="entry name" value="Homodimeric domain of signal transducing histidine kinase"/>
    <property type="match status" value="1"/>
</dbReference>
<protein>
    <recommendedName>
        <fullName evidence="3">histidine kinase</fullName>
        <ecNumber evidence="3">2.7.13.3</ecNumber>
    </recommendedName>
</protein>
<evidence type="ECO:0000256" key="13">
    <source>
        <dbReference type="ARBA" id="ARBA00023136"/>
    </source>
</evidence>
<evidence type="ECO:0000259" key="16">
    <source>
        <dbReference type="PROSITE" id="PS50885"/>
    </source>
</evidence>
<evidence type="ECO:0000256" key="14">
    <source>
        <dbReference type="SAM" id="Phobius"/>
    </source>
</evidence>
<keyword evidence="4" id="KW-1003">Cell membrane</keyword>
<dbReference type="SMART" id="SM00304">
    <property type="entry name" value="HAMP"/>
    <property type="match status" value="1"/>
</dbReference>
<proteinExistence type="predicted"/>
<comment type="catalytic activity">
    <reaction evidence="1">
        <text>ATP + protein L-histidine = ADP + protein N-phospho-L-histidine.</text>
        <dbReference type="EC" id="2.7.13.3"/>
    </reaction>
</comment>
<evidence type="ECO:0000313" key="18">
    <source>
        <dbReference type="Proteomes" id="UP000824633"/>
    </source>
</evidence>
<keyword evidence="5" id="KW-0597">Phosphoprotein</keyword>
<organism evidence="17 18">
    <name type="scientific">Clostridium gelidum</name>
    <dbReference type="NCBI Taxonomy" id="704125"/>
    <lineage>
        <taxon>Bacteria</taxon>
        <taxon>Bacillati</taxon>
        <taxon>Bacillota</taxon>
        <taxon>Clostridia</taxon>
        <taxon>Eubacteriales</taxon>
        <taxon>Clostridiaceae</taxon>
        <taxon>Clostridium</taxon>
    </lineage>
</organism>
<dbReference type="PROSITE" id="PS50885">
    <property type="entry name" value="HAMP"/>
    <property type="match status" value="1"/>
</dbReference>
<evidence type="ECO:0000256" key="8">
    <source>
        <dbReference type="ARBA" id="ARBA00022741"/>
    </source>
</evidence>
<keyword evidence="12" id="KW-0902">Two-component regulatory system</keyword>
<dbReference type="Proteomes" id="UP000824633">
    <property type="component" value="Chromosome"/>
</dbReference>
<keyword evidence="7 14" id="KW-0812">Transmembrane</keyword>
<dbReference type="PANTHER" id="PTHR45528:SF1">
    <property type="entry name" value="SENSOR HISTIDINE KINASE CPXA"/>
    <property type="match status" value="1"/>
</dbReference>
<dbReference type="SMART" id="SM00387">
    <property type="entry name" value="HATPase_c"/>
    <property type="match status" value="1"/>
</dbReference>
<dbReference type="CDD" id="cd00082">
    <property type="entry name" value="HisKA"/>
    <property type="match status" value="1"/>
</dbReference>
<accession>A0ABN6J033</accession>
<feature type="transmembrane region" description="Helical" evidence="14">
    <location>
        <begin position="129"/>
        <end position="149"/>
    </location>
</feature>
<evidence type="ECO:0000256" key="6">
    <source>
        <dbReference type="ARBA" id="ARBA00022679"/>
    </source>
</evidence>
<dbReference type="EMBL" id="AP024849">
    <property type="protein sequence ID" value="BCZ47707.1"/>
    <property type="molecule type" value="Genomic_DNA"/>
</dbReference>
<dbReference type="PROSITE" id="PS50109">
    <property type="entry name" value="HIS_KIN"/>
    <property type="match status" value="1"/>
</dbReference>
<name>A0ABN6J033_9CLOT</name>
<evidence type="ECO:0000313" key="17">
    <source>
        <dbReference type="EMBL" id="BCZ47707.1"/>
    </source>
</evidence>
<keyword evidence="18" id="KW-1185">Reference proteome</keyword>
<dbReference type="InterPro" id="IPR004358">
    <property type="entry name" value="Sig_transdc_His_kin-like_C"/>
</dbReference>
<dbReference type="Pfam" id="PF02518">
    <property type="entry name" value="HATPase_c"/>
    <property type="match status" value="1"/>
</dbReference>
<dbReference type="InterPro" id="IPR036890">
    <property type="entry name" value="HATPase_C_sf"/>
</dbReference>
<dbReference type="Gene3D" id="3.30.565.10">
    <property type="entry name" value="Histidine kinase-like ATPase, C-terminal domain"/>
    <property type="match status" value="1"/>
</dbReference>
<evidence type="ECO:0000256" key="7">
    <source>
        <dbReference type="ARBA" id="ARBA00022692"/>
    </source>
</evidence>
<feature type="domain" description="HAMP" evidence="16">
    <location>
        <begin position="150"/>
        <end position="202"/>
    </location>
</feature>
<evidence type="ECO:0000256" key="9">
    <source>
        <dbReference type="ARBA" id="ARBA00022777"/>
    </source>
</evidence>
<reference evidence="18" key="1">
    <citation type="submission" date="2021-07" db="EMBL/GenBank/DDBJ databases">
        <title>Complete genome sequencing of a Clostridium isolate.</title>
        <authorList>
            <person name="Ueki A."/>
            <person name="Tonouchi A."/>
        </authorList>
    </citation>
    <scope>NUCLEOTIDE SEQUENCE [LARGE SCALE GENOMIC DNA]</scope>
    <source>
        <strain evidence="18">C5S11</strain>
    </source>
</reference>
<dbReference type="Gene3D" id="1.10.287.130">
    <property type="match status" value="1"/>
</dbReference>
<keyword evidence="6" id="KW-0808">Transferase</keyword>
<dbReference type="PANTHER" id="PTHR45528">
    <property type="entry name" value="SENSOR HISTIDINE KINASE CPXA"/>
    <property type="match status" value="1"/>
</dbReference>
<evidence type="ECO:0000256" key="4">
    <source>
        <dbReference type="ARBA" id="ARBA00022475"/>
    </source>
</evidence>
<evidence type="ECO:0000259" key="15">
    <source>
        <dbReference type="PROSITE" id="PS50109"/>
    </source>
</evidence>
<evidence type="ECO:0000256" key="3">
    <source>
        <dbReference type="ARBA" id="ARBA00012438"/>
    </source>
</evidence>
<dbReference type="InterPro" id="IPR003594">
    <property type="entry name" value="HATPase_dom"/>
</dbReference>
<evidence type="ECO:0000256" key="10">
    <source>
        <dbReference type="ARBA" id="ARBA00022840"/>
    </source>
</evidence>
<keyword evidence="8" id="KW-0547">Nucleotide-binding</keyword>
<keyword evidence="11 14" id="KW-1133">Transmembrane helix</keyword>
<keyword evidence="9" id="KW-0418">Kinase</keyword>
<dbReference type="InterPro" id="IPR036097">
    <property type="entry name" value="HisK_dim/P_sf"/>
</dbReference>
<keyword evidence="10" id="KW-0067">ATP-binding</keyword>
<dbReference type="Gene3D" id="6.10.340.10">
    <property type="match status" value="1"/>
</dbReference>
<dbReference type="Pfam" id="PF00512">
    <property type="entry name" value="HisKA"/>
    <property type="match status" value="1"/>
</dbReference>
<dbReference type="InterPro" id="IPR003661">
    <property type="entry name" value="HisK_dim/P_dom"/>
</dbReference>
<dbReference type="EC" id="2.7.13.3" evidence="3"/>
<dbReference type="SUPFAM" id="SSF158472">
    <property type="entry name" value="HAMP domain-like"/>
    <property type="match status" value="1"/>
</dbReference>
<evidence type="ECO:0000256" key="12">
    <source>
        <dbReference type="ARBA" id="ARBA00023012"/>
    </source>
</evidence>
<evidence type="ECO:0000256" key="2">
    <source>
        <dbReference type="ARBA" id="ARBA00004651"/>
    </source>
</evidence>
<evidence type="ECO:0000256" key="1">
    <source>
        <dbReference type="ARBA" id="ARBA00000085"/>
    </source>
</evidence>
<dbReference type="SUPFAM" id="SSF55874">
    <property type="entry name" value="ATPase domain of HSP90 chaperone/DNA topoisomerase II/histidine kinase"/>
    <property type="match status" value="1"/>
</dbReference>
<gene>
    <name evidence="17" type="ORF">psyc5s11_37740</name>
</gene>
<dbReference type="RefSeq" id="WP_224034031.1">
    <property type="nucleotide sequence ID" value="NZ_AP024849.1"/>
</dbReference>
<dbReference type="InterPro" id="IPR003660">
    <property type="entry name" value="HAMP_dom"/>
</dbReference>
<feature type="domain" description="Histidine kinase" evidence="15">
    <location>
        <begin position="217"/>
        <end position="422"/>
    </location>
</feature>